<dbReference type="Pfam" id="PF00425">
    <property type="entry name" value="Chorismate_bind"/>
    <property type="match status" value="1"/>
</dbReference>
<dbReference type="Pfam" id="PF04715">
    <property type="entry name" value="Anth_synt_I_N"/>
    <property type="match status" value="1"/>
</dbReference>
<dbReference type="InterPro" id="IPR006805">
    <property type="entry name" value="Anth_synth_I_N"/>
</dbReference>
<feature type="non-terminal residue" evidence="5">
    <location>
        <position position="661"/>
    </location>
</feature>
<dbReference type="OrthoDB" id="524799at2759"/>
<comment type="caution">
    <text evidence="5">The sequence shown here is derived from an EMBL/GenBank/DDBJ whole genome shotgun (WGS) entry which is preliminary data.</text>
</comment>
<accession>A0A813E4C2</accession>
<evidence type="ECO:0000259" key="2">
    <source>
        <dbReference type="Pfam" id="PF00117"/>
    </source>
</evidence>
<dbReference type="OMA" id="YEFPGRY"/>
<evidence type="ECO:0000313" key="6">
    <source>
        <dbReference type="Proteomes" id="UP000654075"/>
    </source>
</evidence>
<dbReference type="GO" id="GO:0004049">
    <property type="term" value="F:anthranilate synthase activity"/>
    <property type="evidence" value="ECO:0007669"/>
    <property type="project" value="InterPro"/>
</dbReference>
<feature type="domain" description="Anthranilate synthase component I N-terminal" evidence="4">
    <location>
        <begin position="68"/>
        <end position="239"/>
    </location>
</feature>
<dbReference type="PRINTS" id="PR00095">
    <property type="entry name" value="ANTSNTHASEI"/>
</dbReference>
<keyword evidence="6" id="KW-1185">Reference proteome</keyword>
<name>A0A813E4C2_POLGL</name>
<dbReference type="NCBIfam" id="NF010081">
    <property type="entry name" value="PRK13566.1"/>
    <property type="match status" value="1"/>
</dbReference>
<dbReference type="Gene3D" id="3.40.50.880">
    <property type="match status" value="1"/>
</dbReference>
<dbReference type="PANTHER" id="PTHR11236:SF9">
    <property type="entry name" value="ANTHRANILATE SYNTHASE COMPONENT 1"/>
    <property type="match status" value="1"/>
</dbReference>
<evidence type="ECO:0000256" key="1">
    <source>
        <dbReference type="SAM" id="MobiDB-lite"/>
    </source>
</evidence>
<dbReference type="AlphaFoldDB" id="A0A813E4C2"/>
<organism evidence="5 6">
    <name type="scientific">Polarella glacialis</name>
    <name type="common">Dinoflagellate</name>
    <dbReference type="NCBI Taxonomy" id="89957"/>
    <lineage>
        <taxon>Eukaryota</taxon>
        <taxon>Sar</taxon>
        <taxon>Alveolata</taxon>
        <taxon>Dinophyceae</taxon>
        <taxon>Suessiales</taxon>
        <taxon>Suessiaceae</taxon>
        <taxon>Polarella</taxon>
    </lineage>
</organism>
<dbReference type="InterPro" id="IPR029062">
    <property type="entry name" value="Class_I_gatase-like"/>
</dbReference>
<dbReference type="EMBL" id="CAJNNV010007567">
    <property type="protein sequence ID" value="CAE8595080.1"/>
    <property type="molecule type" value="Genomic_DNA"/>
</dbReference>
<dbReference type="InterPro" id="IPR015890">
    <property type="entry name" value="Chorismate_C"/>
</dbReference>
<sequence length="661" mass="72539">MKRDGAGANGTSAAAAKKAKSENFGVGGRPQPTLGAPRSRPVSQTFVTAGSVVVITEVTDVEDPVAAVKELSAKLDRSRGCLLSSSYEYPGRYAQWTLGFANPPICLESWSRKFKVRALNCRGMPFLPVLFDAIAASSAVKDVKMVGADCIEGEVKEPEGFFSEEERSKQPSIFSVIRVVKDVFASDEDPNLGLYGAFGYDLAFQFEKVKLHQKREAEQRDLVLYIPDELLVINHQSHQSWKMRYDFVFKDSTGMRSTKGVVSEGPELPFQARTEMPPGVDRREFQPGEFAKLVEEAKRKFACGDLFEAVLSQTFREPCSAPPSDIFSCLQRRNPSPYGFLMNLGEGEYLVGASPEMFVRVESNLQGQRVETCPISGTIRRGKNALEDAEHIKQILSDPKEESEITMCTDVDRNDKSRICEAGTVQVIGRRQIELYSRLIHTVDHVEGYLRPEFDAIDAFLCHTWAVTVCGAPKPWAMQFVEEQERSQRRWYGASVGHVAFDGHLNTGLTLRTIRIHNGVAEVRAGATLLFDSIPESEEKETELKASACLGAVRDPYATESKSSAATAGLSAGQAGAGKTVILIDFEDSFVHTLANYLRQTGAKVTTVRHTQAQLALEAMPSPPDLCVLSPGPGRPTSFGVSKHIDRLLALGVPIFGVCLG</sequence>
<dbReference type="InterPro" id="IPR010112">
    <property type="entry name" value="TrpE-G_bact"/>
</dbReference>
<evidence type="ECO:0000259" key="3">
    <source>
        <dbReference type="Pfam" id="PF00425"/>
    </source>
</evidence>
<dbReference type="InterPro" id="IPR005801">
    <property type="entry name" value="ADC_synthase"/>
</dbReference>
<dbReference type="InterPro" id="IPR017926">
    <property type="entry name" value="GATASE"/>
</dbReference>
<feature type="domain" description="Chorismate-utilising enzyme C-terminal" evidence="3">
    <location>
        <begin position="289"/>
        <end position="545"/>
    </location>
</feature>
<dbReference type="NCBIfam" id="TIGR01815">
    <property type="entry name" value="TrpE-clade3"/>
    <property type="match status" value="1"/>
</dbReference>
<proteinExistence type="predicted"/>
<dbReference type="SUPFAM" id="SSF56322">
    <property type="entry name" value="ADC synthase"/>
    <property type="match status" value="1"/>
</dbReference>
<dbReference type="GO" id="GO:0000162">
    <property type="term" value="P:L-tryptophan biosynthetic process"/>
    <property type="evidence" value="ECO:0007669"/>
    <property type="project" value="InterPro"/>
</dbReference>
<gene>
    <name evidence="5" type="ORF">PGLA1383_LOCUS13598</name>
</gene>
<dbReference type="PANTHER" id="PTHR11236">
    <property type="entry name" value="AMINOBENZOATE/ANTHRANILATE SYNTHASE"/>
    <property type="match status" value="1"/>
</dbReference>
<dbReference type="InterPro" id="IPR019999">
    <property type="entry name" value="Anth_synth_I-like"/>
</dbReference>
<evidence type="ECO:0000313" key="5">
    <source>
        <dbReference type="EMBL" id="CAE8595080.1"/>
    </source>
</evidence>
<dbReference type="Gene3D" id="3.60.120.10">
    <property type="entry name" value="Anthranilate synthase"/>
    <property type="match status" value="1"/>
</dbReference>
<feature type="region of interest" description="Disordered" evidence="1">
    <location>
        <begin position="1"/>
        <end position="40"/>
    </location>
</feature>
<dbReference type="Pfam" id="PF00117">
    <property type="entry name" value="GATase"/>
    <property type="match status" value="1"/>
</dbReference>
<evidence type="ECO:0000259" key="4">
    <source>
        <dbReference type="Pfam" id="PF04715"/>
    </source>
</evidence>
<evidence type="ECO:0008006" key="7">
    <source>
        <dbReference type="Google" id="ProtNLM"/>
    </source>
</evidence>
<dbReference type="SUPFAM" id="SSF52317">
    <property type="entry name" value="Class I glutamine amidotransferase-like"/>
    <property type="match status" value="1"/>
</dbReference>
<feature type="domain" description="Glutamine amidotransferase" evidence="2">
    <location>
        <begin position="583"/>
        <end position="661"/>
    </location>
</feature>
<dbReference type="Proteomes" id="UP000654075">
    <property type="component" value="Unassembled WGS sequence"/>
</dbReference>
<dbReference type="PROSITE" id="PS51273">
    <property type="entry name" value="GATASE_TYPE_1"/>
    <property type="match status" value="1"/>
</dbReference>
<reference evidence="5" key="1">
    <citation type="submission" date="2021-02" db="EMBL/GenBank/DDBJ databases">
        <authorList>
            <person name="Dougan E. K."/>
            <person name="Rhodes N."/>
            <person name="Thang M."/>
            <person name="Chan C."/>
        </authorList>
    </citation>
    <scope>NUCLEOTIDE SEQUENCE</scope>
</reference>
<protein>
    <recommendedName>
        <fullName evidence="7">Para-aminobenzoate synthase</fullName>
    </recommendedName>
</protein>